<evidence type="ECO:0000313" key="2">
    <source>
        <dbReference type="Proteomes" id="UP000789920"/>
    </source>
</evidence>
<gene>
    <name evidence="1" type="ORF">RPERSI_LOCUS6768</name>
</gene>
<organism evidence="1 2">
    <name type="scientific">Racocetra persica</name>
    <dbReference type="NCBI Taxonomy" id="160502"/>
    <lineage>
        <taxon>Eukaryota</taxon>
        <taxon>Fungi</taxon>
        <taxon>Fungi incertae sedis</taxon>
        <taxon>Mucoromycota</taxon>
        <taxon>Glomeromycotina</taxon>
        <taxon>Glomeromycetes</taxon>
        <taxon>Diversisporales</taxon>
        <taxon>Gigasporaceae</taxon>
        <taxon>Racocetra</taxon>
    </lineage>
</organism>
<name>A0ACA9MZQ4_9GLOM</name>
<accession>A0ACA9MZQ4</accession>
<dbReference type="EMBL" id="CAJVQC010010959">
    <property type="protein sequence ID" value="CAG8622427.1"/>
    <property type="molecule type" value="Genomic_DNA"/>
</dbReference>
<reference evidence="1" key="1">
    <citation type="submission" date="2021-06" db="EMBL/GenBank/DDBJ databases">
        <authorList>
            <person name="Kallberg Y."/>
            <person name="Tangrot J."/>
            <person name="Rosling A."/>
        </authorList>
    </citation>
    <scope>NUCLEOTIDE SEQUENCE</scope>
    <source>
        <strain evidence="1">MA461A</strain>
    </source>
</reference>
<proteinExistence type="predicted"/>
<protein>
    <submittedName>
        <fullName evidence="1">4462_t:CDS:1</fullName>
    </submittedName>
</protein>
<keyword evidence="2" id="KW-1185">Reference proteome</keyword>
<evidence type="ECO:0000313" key="1">
    <source>
        <dbReference type="EMBL" id="CAG8622427.1"/>
    </source>
</evidence>
<sequence length="243" mass="28387">MSSIEFLNEAIEVEKEIDEINSYVRQVQTIQSKRLIATSAQQEATLAQERDQLTDLLINLLTKTKDHIRKIESENIKLKKNNHPDVTLRENRYAVLKSKFQKALNTYRDIEDSYMKQQKERLIRQYRFINPDTTQEEIENYLQNPSNNSIFSQTSARSREAKAALEEVQKRHGDIQHIEKTITELLKLFDEIRLHVEESDPMVQEVENNIEQNAVDLEKATEVLQVANVEAKSARNKKWTCCA</sequence>
<comment type="caution">
    <text evidence="1">The sequence shown here is derived from an EMBL/GenBank/DDBJ whole genome shotgun (WGS) entry which is preliminary data.</text>
</comment>
<feature type="non-terminal residue" evidence="1">
    <location>
        <position position="243"/>
    </location>
</feature>
<dbReference type="Proteomes" id="UP000789920">
    <property type="component" value="Unassembled WGS sequence"/>
</dbReference>